<dbReference type="OrthoDB" id="8196020at2"/>
<feature type="transmembrane region" description="Helical" evidence="1">
    <location>
        <begin position="76"/>
        <end position="95"/>
    </location>
</feature>
<keyword evidence="1" id="KW-0472">Membrane</keyword>
<keyword evidence="1" id="KW-0812">Transmembrane</keyword>
<sequence length="331" mass="38213">MKAFFLNSLAYLVSFLRICILLFVFLLLIAFISQFVENIGQYPTLVKINNLEQQLSKPFTDQIKMAMPYRYKEADYSEIILIFLMLILAHICVVLRSKLQGKLRRIHEKETYYKWRNQVSRVVSKDKMKEIDSKFEALNTSKASDRKKILREFAILKTKLDSMGQQLAFLAIDVVDSTGMKRDEDKYIAAYDFDRYNHLVNESLNESGVLKFAMTPDGIMSCFRTVDDAVKAAITLLDKLKIFNASEKKIKREFQIRCGINAGFVYFDEEMPLEQVSDRVIDIAGHMQKYAKPNSINIAASAIEPLKNRGGFSETNDVIDEQKVFEWIANK</sequence>
<dbReference type="STRING" id="45070.Lnau_1121"/>
<evidence type="ECO:0000313" key="2">
    <source>
        <dbReference type="EMBL" id="KTD36137.1"/>
    </source>
</evidence>
<keyword evidence="1" id="KW-1133">Transmembrane helix</keyword>
<dbReference type="Proteomes" id="UP000054725">
    <property type="component" value="Unassembled WGS sequence"/>
</dbReference>
<organism evidence="2 3">
    <name type="scientific">Legionella nautarum</name>
    <dbReference type="NCBI Taxonomy" id="45070"/>
    <lineage>
        <taxon>Bacteria</taxon>
        <taxon>Pseudomonadati</taxon>
        <taxon>Pseudomonadota</taxon>
        <taxon>Gammaproteobacteria</taxon>
        <taxon>Legionellales</taxon>
        <taxon>Legionellaceae</taxon>
        <taxon>Legionella</taxon>
    </lineage>
</organism>
<dbReference type="EMBL" id="LNYO01000013">
    <property type="protein sequence ID" value="KTD36137.1"/>
    <property type="molecule type" value="Genomic_DNA"/>
</dbReference>
<keyword evidence="3" id="KW-1185">Reference proteome</keyword>
<feature type="transmembrane region" description="Helical" evidence="1">
    <location>
        <begin position="12"/>
        <end position="36"/>
    </location>
</feature>
<name>A0A0W0WUY2_9GAMM</name>
<dbReference type="RefSeq" id="WP_058504160.1">
    <property type="nucleotide sequence ID" value="NZ_CAAAIF010000001.1"/>
</dbReference>
<dbReference type="AlphaFoldDB" id="A0A0W0WUY2"/>
<evidence type="ECO:0000256" key="1">
    <source>
        <dbReference type="SAM" id="Phobius"/>
    </source>
</evidence>
<accession>A0A0W0WUY2</accession>
<dbReference type="InterPro" id="IPR029787">
    <property type="entry name" value="Nucleotide_cyclase"/>
</dbReference>
<evidence type="ECO:0000313" key="3">
    <source>
        <dbReference type="Proteomes" id="UP000054725"/>
    </source>
</evidence>
<proteinExistence type="predicted"/>
<dbReference type="PATRIC" id="fig|45070.6.peg.1185"/>
<comment type="caution">
    <text evidence="2">The sequence shown here is derived from an EMBL/GenBank/DDBJ whole genome shotgun (WGS) entry which is preliminary data.</text>
</comment>
<dbReference type="SUPFAM" id="SSF55073">
    <property type="entry name" value="Nucleotide cyclase"/>
    <property type="match status" value="1"/>
</dbReference>
<reference evidence="2 3" key="1">
    <citation type="submission" date="2015-11" db="EMBL/GenBank/DDBJ databases">
        <title>Genomic analysis of 38 Legionella species identifies large and diverse effector repertoires.</title>
        <authorList>
            <person name="Burstein D."/>
            <person name="Amaro F."/>
            <person name="Zusman T."/>
            <person name="Lifshitz Z."/>
            <person name="Cohen O."/>
            <person name="Gilbert J.A."/>
            <person name="Pupko T."/>
            <person name="Shuman H.A."/>
            <person name="Segal G."/>
        </authorList>
    </citation>
    <scope>NUCLEOTIDE SEQUENCE [LARGE SCALE GENOMIC DNA]</scope>
    <source>
        <strain evidence="2 3">ATCC 49506</strain>
    </source>
</reference>
<protein>
    <recommendedName>
        <fullName evidence="4">Guanylate cyclase domain-containing protein</fullName>
    </recommendedName>
</protein>
<evidence type="ECO:0008006" key="4">
    <source>
        <dbReference type="Google" id="ProtNLM"/>
    </source>
</evidence>
<gene>
    <name evidence="2" type="ORF">Lnau_1121</name>
</gene>
<dbReference type="Gene3D" id="3.30.70.1230">
    <property type="entry name" value="Nucleotide cyclase"/>
    <property type="match status" value="1"/>
</dbReference>